<sequence length="306" mass="35475">MSNPSFDISKWCAEHDLDYRTPELAFDSCKATDWNPSLRYDESPPTCIHYSIEWKMLLKKGRLSKLTSDTEQNLVLAPGAFWDQTLKPKLQQLLAKKTPRNKCYEPDETNVVEVVEDQLMAWSHLLREGRRLRTTFRSFTRRPHNRLPTHGDVPPWIREVIYAKEQQDLEHRKRKRQGSFSESSPPIHITNVIPTCCNQDLVSWSTGLTPETRDNSYICHAPKLKIPRLIDKSMHCYCEWLCVGVSGVAWKNGYREACKIALEEGLDLEWLYLAQDVEARSLAEKGVKRGIAIKFVSKVKAWLEEM</sequence>
<keyword evidence="2" id="KW-1185">Reference proteome</keyword>
<protein>
    <submittedName>
        <fullName evidence="1">Uncharacterized protein</fullName>
    </submittedName>
</protein>
<name>A0AAJ0MIX3_9PEZI</name>
<evidence type="ECO:0000313" key="2">
    <source>
        <dbReference type="Proteomes" id="UP001275084"/>
    </source>
</evidence>
<organism evidence="1 2">
    <name type="scientific">Lasiosphaeria hispida</name>
    <dbReference type="NCBI Taxonomy" id="260671"/>
    <lineage>
        <taxon>Eukaryota</taxon>
        <taxon>Fungi</taxon>
        <taxon>Dikarya</taxon>
        <taxon>Ascomycota</taxon>
        <taxon>Pezizomycotina</taxon>
        <taxon>Sordariomycetes</taxon>
        <taxon>Sordariomycetidae</taxon>
        <taxon>Sordariales</taxon>
        <taxon>Lasiosphaeriaceae</taxon>
        <taxon>Lasiosphaeria</taxon>
    </lineage>
</organism>
<accession>A0AAJ0MIX3</accession>
<comment type="caution">
    <text evidence="1">The sequence shown here is derived from an EMBL/GenBank/DDBJ whole genome shotgun (WGS) entry which is preliminary data.</text>
</comment>
<dbReference type="EMBL" id="JAUIQD010000002">
    <property type="protein sequence ID" value="KAK3360769.1"/>
    <property type="molecule type" value="Genomic_DNA"/>
</dbReference>
<proteinExistence type="predicted"/>
<dbReference type="AlphaFoldDB" id="A0AAJ0MIX3"/>
<evidence type="ECO:0000313" key="1">
    <source>
        <dbReference type="EMBL" id="KAK3360769.1"/>
    </source>
</evidence>
<reference evidence="1" key="2">
    <citation type="submission" date="2023-06" db="EMBL/GenBank/DDBJ databases">
        <authorList>
            <consortium name="Lawrence Berkeley National Laboratory"/>
            <person name="Haridas S."/>
            <person name="Hensen N."/>
            <person name="Bonometti L."/>
            <person name="Westerberg I."/>
            <person name="Brannstrom I.O."/>
            <person name="Guillou S."/>
            <person name="Cros-Aarteil S."/>
            <person name="Calhoun S."/>
            <person name="Kuo A."/>
            <person name="Mondo S."/>
            <person name="Pangilinan J."/>
            <person name="Riley R."/>
            <person name="Labutti K."/>
            <person name="Andreopoulos B."/>
            <person name="Lipzen A."/>
            <person name="Chen C."/>
            <person name="Yanf M."/>
            <person name="Daum C."/>
            <person name="Ng V."/>
            <person name="Clum A."/>
            <person name="Steindorff A."/>
            <person name="Ohm R."/>
            <person name="Martin F."/>
            <person name="Silar P."/>
            <person name="Natvig D."/>
            <person name="Lalanne C."/>
            <person name="Gautier V."/>
            <person name="Ament-Velasquez S.L."/>
            <person name="Kruys A."/>
            <person name="Hutchinson M.I."/>
            <person name="Powell A.J."/>
            <person name="Barry K."/>
            <person name="Miller A.N."/>
            <person name="Grigoriev I.V."/>
            <person name="Debuchy R."/>
            <person name="Gladieux P."/>
            <person name="Thoren M.H."/>
            <person name="Johannesson H."/>
        </authorList>
    </citation>
    <scope>NUCLEOTIDE SEQUENCE</scope>
    <source>
        <strain evidence="1">CBS 955.72</strain>
    </source>
</reference>
<dbReference type="Proteomes" id="UP001275084">
    <property type="component" value="Unassembled WGS sequence"/>
</dbReference>
<reference evidence="1" key="1">
    <citation type="journal article" date="2023" name="Mol. Phylogenet. Evol.">
        <title>Genome-scale phylogeny and comparative genomics of the fungal order Sordariales.</title>
        <authorList>
            <person name="Hensen N."/>
            <person name="Bonometti L."/>
            <person name="Westerberg I."/>
            <person name="Brannstrom I.O."/>
            <person name="Guillou S."/>
            <person name="Cros-Aarteil S."/>
            <person name="Calhoun S."/>
            <person name="Haridas S."/>
            <person name="Kuo A."/>
            <person name="Mondo S."/>
            <person name="Pangilinan J."/>
            <person name="Riley R."/>
            <person name="LaButti K."/>
            <person name="Andreopoulos B."/>
            <person name="Lipzen A."/>
            <person name="Chen C."/>
            <person name="Yan M."/>
            <person name="Daum C."/>
            <person name="Ng V."/>
            <person name="Clum A."/>
            <person name="Steindorff A."/>
            <person name="Ohm R.A."/>
            <person name="Martin F."/>
            <person name="Silar P."/>
            <person name="Natvig D.O."/>
            <person name="Lalanne C."/>
            <person name="Gautier V."/>
            <person name="Ament-Velasquez S.L."/>
            <person name="Kruys A."/>
            <person name="Hutchinson M.I."/>
            <person name="Powell A.J."/>
            <person name="Barry K."/>
            <person name="Miller A.N."/>
            <person name="Grigoriev I.V."/>
            <person name="Debuchy R."/>
            <person name="Gladieux P."/>
            <person name="Hiltunen Thoren M."/>
            <person name="Johannesson H."/>
        </authorList>
    </citation>
    <scope>NUCLEOTIDE SEQUENCE</scope>
    <source>
        <strain evidence="1">CBS 955.72</strain>
    </source>
</reference>
<gene>
    <name evidence="1" type="ORF">B0T25DRAFT_621611</name>
</gene>